<evidence type="ECO:0000313" key="4">
    <source>
        <dbReference type="Proteomes" id="UP000199101"/>
    </source>
</evidence>
<protein>
    <submittedName>
        <fullName evidence="3">AraC-type DNA-binding protein</fullName>
    </submittedName>
</protein>
<dbReference type="GO" id="GO:0005829">
    <property type="term" value="C:cytosol"/>
    <property type="evidence" value="ECO:0007669"/>
    <property type="project" value="TreeGrafter"/>
</dbReference>
<accession>A0A1C3UZP6</accession>
<keyword evidence="1 3" id="KW-0238">DNA-binding</keyword>
<proteinExistence type="predicted"/>
<dbReference type="EMBL" id="FMAG01000002">
    <property type="protein sequence ID" value="SCB20951.1"/>
    <property type="molecule type" value="Genomic_DNA"/>
</dbReference>
<organism evidence="3 4">
    <name type="scientific">Rhizobium multihospitium</name>
    <dbReference type="NCBI Taxonomy" id="410764"/>
    <lineage>
        <taxon>Bacteria</taxon>
        <taxon>Pseudomonadati</taxon>
        <taxon>Pseudomonadota</taxon>
        <taxon>Alphaproteobacteria</taxon>
        <taxon>Hyphomicrobiales</taxon>
        <taxon>Rhizobiaceae</taxon>
        <taxon>Rhizobium/Agrobacterium group</taxon>
        <taxon>Rhizobium</taxon>
    </lineage>
</organism>
<dbReference type="InterPro" id="IPR018060">
    <property type="entry name" value="HTH_AraC"/>
</dbReference>
<dbReference type="PANTHER" id="PTHR47894">
    <property type="entry name" value="HTH-TYPE TRANSCRIPTIONAL REGULATOR GADX"/>
    <property type="match status" value="1"/>
</dbReference>
<dbReference type="PROSITE" id="PS01124">
    <property type="entry name" value="HTH_ARAC_FAMILY_2"/>
    <property type="match status" value="1"/>
</dbReference>
<dbReference type="SMART" id="SM00342">
    <property type="entry name" value="HTH_ARAC"/>
    <property type="match status" value="1"/>
</dbReference>
<dbReference type="AlphaFoldDB" id="A0A1C3UZP6"/>
<dbReference type="Proteomes" id="UP000199101">
    <property type="component" value="Unassembled WGS sequence"/>
</dbReference>
<name>A0A1C3UZP6_9HYPH</name>
<evidence type="ECO:0000256" key="1">
    <source>
        <dbReference type="ARBA" id="ARBA00023125"/>
    </source>
</evidence>
<sequence length="290" mass="31407">MLPAWSKLHNIPNQQEAIIVSEAHHQMLEKLRRLAAKDNRPAVAPTGIGSYCTLFTFVTRERERIAGSAFSQASIVAILEGSKEIVSMGRQRHFAAGTVLVLPAGWSGDVVNDPDPQTGVYRAIFITFPEELTRRAAKAFPPAQMASQADLPLDPLLAAAINHAGEGIAGGNMPIPLIEHRLLEILMVLGMRGALPGSPETTAEAVRALVRWQPDRSWTADLIAAELGTSNATLRRRLSREGASLREVLASERVALATTLLAEDGLSLREAALATGYRSPRRFADRLRSA</sequence>
<feature type="domain" description="HTH araC/xylS-type" evidence="2">
    <location>
        <begin position="204"/>
        <end position="290"/>
    </location>
</feature>
<dbReference type="STRING" id="410764.GA0061103_2946"/>
<dbReference type="GO" id="GO:0000976">
    <property type="term" value="F:transcription cis-regulatory region binding"/>
    <property type="evidence" value="ECO:0007669"/>
    <property type="project" value="TreeGrafter"/>
</dbReference>
<gene>
    <name evidence="3" type="ORF">GA0061103_2946</name>
</gene>
<dbReference type="Pfam" id="PF12833">
    <property type="entry name" value="HTH_18"/>
    <property type="match status" value="1"/>
</dbReference>
<reference evidence="4" key="1">
    <citation type="submission" date="2016-08" db="EMBL/GenBank/DDBJ databases">
        <authorList>
            <person name="Varghese N."/>
            <person name="Submissions Spin"/>
        </authorList>
    </citation>
    <scope>NUCLEOTIDE SEQUENCE [LARGE SCALE GENOMIC DNA]</scope>
    <source>
        <strain evidence="4">HAMBI 2975</strain>
    </source>
</reference>
<dbReference type="GO" id="GO:0003700">
    <property type="term" value="F:DNA-binding transcription factor activity"/>
    <property type="evidence" value="ECO:0007669"/>
    <property type="project" value="InterPro"/>
</dbReference>
<evidence type="ECO:0000259" key="2">
    <source>
        <dbReference type="PROSITE" id="PS01124"/>
    </source>
</evidence>
<evidence type="ECO:0000313" key="3">
    <source>
        <dbReference type="EMBL" id="SCB20951.1"/>
    </source>
</evidence>
<keyword evidence="4" id="KW-1185">Reference proteome</keyword>
<dbReference type="PANTHER" id="PTHR47894:SF4">
    <property type="entry name" value="HTH-TYPE TRANSCRIPTIONAL REGULATOR GADX"/>
    <property type="match status" value="1"/>
</dbReference>
<dbReference type="Gene3D" id="1.10.10.60">
    <property type="entry name" value="Homeodomain-like"/>
    <property type="match status" value="1"/>
</dbReference>